<reference evidence="3 4" key="1">
    <citation type="submission" date="2017-07" db="EMBL/GenBank/DDBJ databases">
        <title>Genome Sequence of Sulfitobacter pseudonitzschiae Strain SMR1 Isolated from a culture of the Diatom Skeletonema marinoi.</title>
        <authorList>
            <person name="Topel M."/>
            <person name="Pinder M.I.M."/>
            <person name="Johansson O.N."/>
            <person name="Kourtchenko O."/>
            <person name="Godhe A."/>
            <person name="Clarke A.K."/>
        </authorList>
    </citation>
    <scope>NUCLEOTIDE SEQUENCE [LARGE SCALE GENOMIC DNA]</scope>
    <source>
        <strain evidence="3 4">SMR1</strain>
    </source>
</reference>
<sequence>MKIHLLAGAIALALGACSSAPTPLPDVATLTAPTDRNITSSVRHTDPLAGFFPRSPTGPRDWRTVNQEQAEGN</sequence>
<accession>A0A221JXU5</accession>
<dbReference type="STRING" id="1402135.SAMN05444149_101499"/>
<feature type="chain" id="PRO_5012668510" description="Lipoprotein" evidence="2">
    <location>
        <begin position="21"/>
        <end position="73"/>
    </location>
</feature>
<dbReference type="OrthoDB" id="8084577at2"/>
<evidence type="ECO:0008006" key="5">
    <source>
        <dbReference type="Google" id="ProtNLM"/>
    </source>
</evidence>
<gene>
    <name evidence="3" type="ORF">SULPSESMR1_00728</name>
</gene>
<feature type="compositionally biased region" description="Polar residues" evidence="1">
    <location>
        <begin position="64"/>
        <end position="73"/>
    </location>
</feature>
<dbReference type="Proteomes" id="UP000199754">
    <property type="component" value="Chromosome"/>
</dbReference>
<organism evidence="3 4">
    <name type="scientific">Pseudosulfitobacter pseudonitzschiae</name>
    <dbReference type="NCBI Taxonomy" id="1402135"/>
    <lineage>
        <taxon>Bacteria</taxon>
        <taxon>Pseudomonadati</taxon>
        <taxon>Pseudomonadota</taxon>
        <taxon>Alphaproteobacteria</taxon>
        <taxon>Rhodobacterales</taxon>
        <taxon>Roseobacteraceae</taxon>
        <taxon>Pseudosulfitobacter</taxon>
    </lineage>
</organism>
<dbReference type="PROSITE" id="PS51257">
    <property type="entry name" value="PROKAR_LIPOPROTEIN"/>
    <property type="match status" value="1"/>
</dbReference>
<dbReference type="AlphaFoldDB" id="A0A221JXU5"/>
<feature type="signal peptide" evidence="2">
    <location>
        <begin position="1"/>
        <end position="20"/>
    </location>
</feature>
<evidence type="ECO:0000313" key="4">
    <source>
        <dbReference type="Proteomes" id="UP000199754"/>
    </source>
</evidence>
<dbReference type="KEGG" id="spse:SULPSESMR1_00728"/>
<evidence type="ECO:0000256" key="2">
    <source>
        <dbReference type="SAM" id="SignalP"/>
    </source>
</evidence>
<keyword evidence="4" id="KW-1185">Reference proteome</keyword>
<proteinExistence type="predicted"/>
<evidence type="ECO:0000313" key="3">
    <source>
        <dbReference type="EMBL" id="ASM71559.1"/>
    </source>
</evidence>
<dbReference type="RefSeq" id="WP_089419592.1">
    <property type="nucleotide sequence ID" value="NZ_CP022415.1"/>
</dbReference>
<protein>
    <recommendedName>
        <fullName evidence="5">Lipoprotein</fullName>
    </recommendedName>
</protein>
<evidence type="ECO:0000256" key="1">
    <source>
        <dbReference type="SAM" id="MobiDB-lite"/>
    </source>
</evidence>
<keyword evidence="2" id="KW-0732">Signal</keyword>
<feature type="region of interest" description="Disordered" evidence="1">
    <location>
        <begin position="38"/>
        <end position="73"/>
    </location>
</feature>
<name>A0A221JXU5_9RHOB</name>
<dbReference type="EMBL" id="CP022415">
    <property type="protein sequence ID" value="ASM71559.1"/>
    <property type="molecule type" value="Genomic_DNA"/>
</dbReference>